<reference evidence="2" key="1">
    <citation type="journal article" date="2013" name="Proc. Natl. Acad. Sci. U.S.A.">
        <title>Improving the coverage of the cyanobacterial phylum using diversity-driven genome sequencing.</title>
        <authorList>
            <person name="Shih P.M."/>
            <person name="Wu D."/>
            <person name="Latifi A."/>
            <person name="Axen S.D."/>
            <person name="Fewer D.P."/>
            <person name="Talla E."/>
            <person name="Calteau A."/>
            <person name="Cai F."/>
            <person name="Tandeau de Marsac N."/>
            <person name="Rippka R."/>
            <person name="Herdman M."/>
            <person name="Sivonen K."/>
            <person name="Coursin T."/>
            <person name="Laurent T."/>
            <person name="Goodwin L."/>
            <person name="Nolan M."/>
            <person name="Davenport K.W."/>
            <person name="Han C.S."/>
            <person name="Rubin E.M."/>
            <person name="Eisen J.A."/>
            <person name="Woyke T."/>
            <person name="Gugger M."/>
            <person name="Kerfeld C.A."/>
        </authorList>
    </citation>
    <scope>NUCLEOTIDE SEQUENCE [LARGE SCALE GENOMIC DNA]</scope>
    <source>
        <strain evidence="2">ATCC 29371 / PCC 7437</strain>
    </source>
</reference>
<dbReference type="KEGG" id="scs:Sta7437_2806"/>
<dbReference type="Pfam" id="PF11832">
    <property type="entry name" value="DUF3352"/>
    <property type="match status" value="1"/>
</dbReference>
<protein>
    <recommendedName>
        <fullName evidence="3">DUF3352 domain-containing protein</fullName>
    </recommendedName>
</protein>
<evidence type="ECO:0008006" key="3">
    <source>
        <dbReference type="Google" id="ProtNLM"/>
    </source>
</evidence>
<dbReference type="RefSeq" id="WP_015193997.1">
    <property type="nucleotide sequence ID" value="NC_019748.1"/>
</dbReference>
<sequence>MKSRFLFLTLAVIAVTFSLLAVTSWYWILSQSPLNLLGGGVITYPSAAVFVPKQAPVMVSLLANPEKLESLSQLTVPISQRRQSHQEWQELKNNLLAKTGLDYNRDLRPWLGEEVTVAVTSLDYDRNEANGVQPGYLLAIATKDRELAKEFLQISYSQQAIANKVDLAFEQYQGVNLIYQRQKQNFQQPKVWASAVIGDFVLFANYPQVLEEAINSVQAVDLNLTHAVAYQNALKTIVQPRIGLAYLNLPGASAWVGKSATPITPEIEQMLTVTLSLNPQGLVAQTALIGIEGEKDRIPTLTEPVTALKYLPNDSILAVAGVDLNDFWQQIVNGLDPDSPLAQFINQSLVSLQTPLGIDFAQDIFSWIQGEYALALVPNLDANQLDWLLIAEKTPTVNTDNAIATLDSLASDQGLNVGNFEVENSQVTAWTKLKTSARNQLVSLNAEVKGAHTNQEDYVILARSVETITKAIKPNHTSILEQPNLQKAIASLPTNNDGYVYLDWETGKSIFEQKLPIIRVVELAAQSFFSHLKSLTITSLGSENGIRRATIYFNLDFS</sequence>
<proteinExistence type="predicted"/>
<dbReference type="STRING" id="111780.Sta7437_2806"/>
<dbReference type="Proteomes" id="UP000010473">
    <property type="component" value="Chromosome"/>
</dbReference>
<name>K9XW84_STAC7</name>
<dbReference type="EMBL" id="CP003653">
    <property type="protein sequence ID" value="AFZ36329.1"/>
    <property type="molecule type" value="Genomic_DNA"/>
</dbReference>
<dbReference type="HOGENOM" id="CLU_484726_0_0_3"/>
<dbReference type="InterPro" id="IPR021787">
    <property type="entry name" value="DUF3352"/>
</dbReference>
<dbReference type="AlphaFoldDB" id="K9XW84"/>
<accession>K9XW84</accession>
<dbReference type="eggNOG" id="COG3040">
    <property type="taxonomic scope" value="Bacteria"/>
</dbReference>
<dbReference type="OrthoDB" id="451203at2"/>
<dbReference type="PATRIC" id="fig|111780.3.peg.2922"/>
<organism evidence="1 2">
    <name type="scientific">Stanieria cyanosphaera (strain ATCC 29371 / PCC 7437)</name>
    <dbReference type="NCBI Taxonomy" id="111780"/>
    <lineage>
        <taxon>Bacteria</taxon>
        <taxon>Bacillati</taxon>
        <taxon>Cyanobacteriota</taxon>
        <taxon>Cyanophyceae</taxon>
        <taxon>Pleurocapsales</taxon>
        <taxon>Dermocarpellaceae</taxon>
        <taxon>Stanieria</taxon>
    </lineage>
</organism>
<evidence type="ECO:0000313" key="1">
    <source>
        <dbReference type="EMBL" id="AFZ36329.1"/>
    </source>
</evidence>
<evidence type="ECO:0000313" key="2">
    <source>
        <dbReference type="Proteomes" id="UP000010473"/>
    </source>
</evidence>
<gene>
    <name evidence="1" type="ordered locus">Sta7437_2806</name>
</gene>
<keyword evidence="2" id="KW-1185">Reference proteome</keyword>